<proteinExistence type="inferred from homology"/>
<dbReference type="Pfam" id="PF01613">
    <property type="entry name" value="Flavin_Reduct"/>
    <property type="match status" value="1"/>
</dbReference>
<organism evidence="4 5">
    <name type="scientific">Hyphococcus aureus</name>
    <dbReference type="NCBI Taxonomy" id="2666033"/>
    <lineage>
        <taxon>Bacteria</taxon>
        <taxon>Pseudomonadati</taxon>
        <taxon>Pseudomonadota</taxon>
        <taxon>Alphaproteobacteria</taxon>
        <taxon>Parvularculales</taxon>
        <taxon>Parvularculaceae</taxon>
        <taxon>Hyphococcus</taxon>
    </lineage>
</organism>
<dbReference type="PANTHER" id="PTHR30466:SF11">
    <property type="entry name" value="FLAVIN-DEPENDENT MONOOXYGENASE, REDUCTASE SUBUNIT HSAB"/>
    <property type="match status" value="1"/>
</dbReference>
<dbReference type="SUPFAM" id="SSF50475">
    <property type="entry name" value="FMN-binding split barrel"/>
    <property type="match status" value="1"/>
</dbReference>
<dbReference type="InterPro" id="IPR050268">
    <property type="entry name" value="NADH-dep_flavin_reductase"/>
</dbReference>
<comment type="caution">
    <text evidence="4">The sequence shown here is derived from an EMBL/GenBank/DDBJ whole genome shotgun (WGS) entry which is preliminary data.</text>
</comment>
<dbReference type="PANTHER" id="PTHR30466">
    <property type="entry name" value="FLAVIN REDUCTASE"/>
    <property type="match status" value="1"/>
</dbReference>
<dbReference type="RefSeq" id="WP_379882437.1">
    <property type="nucleotide sequence ID" value="NZ_JBHPON010000002.1"/>
</dbReference>
<comment type="similarity">
    <text evidence="1">Belongs to the non-flavoprotein flavin reductase family.</text>
</comment>
<dbReference type="Proteomes" id="UP001596116">
    <property type="component" value="Unassembled WGS sequence"/>
</dbReference>
<dbReference type="InterPro" id="IPR012349">
    <property type="entry name" value="Split_barrel_FMN-bd"/>
</dbReference>
<keyword evidence="2 4" id="KW-0560">Oxidoreductase</keyword>
<dbReference type="EC" id="1.5.1.-" evidence="4"/>
<dbReference type="SMART" id="SM00903">
    <property type="entry name" value="Flavin_Reduct"/>
    <property type="match status" value="1"/>
</dbReference>
<dbReference type="Gene3D" id="2.30.110.10">
    <property type="entry name" value="Electron Transport, Fmn-binding Protein, Chain A"/>
    <property type="match status" value="1"/>
</dbReference>
<sequence length="160" mass="17436">MTDKYRPLKDAFGRFATGIGVAACRNAAGEISAITINSFTSVSLEPPLVLWCLENRASTYSAFMNADSYSVSILRADQQAASQRFAHFLPDGPREEEFENWVTGAPILKERLAGFDCKVAARHDAGDHIILVGEVVRFDSVDGAPLLYFASNYIQGTPAT</sequence>
<dbReference type="EMBL" id="JBHPON010000002">
    <property type="protein sequence ID" value="MFC6036334.1"/>
    <property type="molecule type" value="Genomic_DNA"/>
</dbReference>
<accession>A0ABW1KXS7</accession>
<evidence type="ECO:0000313" key="4">
    <source>
        <dbReference type="EMBL" id="MFC6036334.1"/>
    </source>
</evidence>
<feature type="domain" description="Flavin reductase like" evidence="3">
    <location>
        <begin position="12"/>
        <end position="155"/>
    </location>
</feature>
<evidence type="ECO:0000313" key="5">
    <source>
        <dbReference type="Proteomes" id="UP001596116"/>
    </source>
</evidence>
<evidence type="ECO:0000256" key="2">
    <source>
        <dbReference type="ARBA" id="ARBA00023002"/>
    </source>
</evidence>
<keyword evidence="5" id="KW-1185">Reference proteome</keyword>
<reference evidence="4 5" key="1">
    <citation type="submission" date="2024-09" db="EMBL/GenBank/DDBJ databases">
        <authorList>
            <person name="Zhang Z.-H."/>
        </authorList>
    </citation>
    <scope>NUCLEOTIDE SEQUENCE [LARGE SCALE GENOMIC DNA]</scope>
    <source>
        <strain evidence="4 5">HHTR114</strain>
    </source>
</reference>
<protein>
    <submittedName>
        <fullName evidence="4">Flavin reductase family protein</fullName>
        <ecNumber evidence="4">1.5.1.-</ecNumber>
    </submittedName>
</protein>
<evidence type="ECO:0000259" key="3">
    <source>
        <dbReference type="SMART" id="SM00903"/>
    </source>
</evidence>
<dbReference type="GO" id="GO:0016491">
    <property type="term" value="F:oxidoreductase activity"/>
    <property type="evidence" value="ECO:0007669"/>
    <property type="project" value="UniProtKB-KW"/>
</dbReference>
<name>A0ABW1KXS7_9PROT</name>
<gene>
    <name evidence="4" type="ORF">ACFMB1_12330</name>
</gene>
<evidence type="ECO:0000256" key="1">
    <source>
        <dbReference type="ARBA" id="ARBA00008898"/>
    </source>
</evidence>
<dbReference type="InterPro" id="IPR002563">
    <property type="entry name" value="Flavin_Rdtase-like_dom"/>
</dbReference>